<dbReference type="EMBL" id="LR031875">
    <property type="protein sequence ID" value="VDD32609.1"/>
    <property type="molecule type" value="Genomic_DNA"/>
</dbReference>
<gene>
    <name evidence="2" type="ORF">BOLC9T57932H</name>
</gene>
<name>A0A3P6ENQ2_BRAOL</name>
<feature type="compositionally biased region" description="Basic and acidic residues" evidence="1">
    <location>
        <begin position="153"/>
        <end position="176"/>
    </location>
</feature>
<feature type="region of interest" description="Disordered" evidence="1">
    <location>
        <begin position="122"/>
        <end position="208"/>
    </location>
</feature>
<evidence type="ECO:0000256" key="1">
    <source>
        <dbReference type="SAM" id="MobiDB-lite"/>
    </source>
</evidence>
<proteinExistence type="predicted"/>
<evidence type="ECO:0000313" key="2">
    <source>
        <dbReference type="EMBL" id="VDD32609.1"/>
    </source>
</evidence>
<protein>
    <submittedName>
        <fullName evidence="2">Uncharacterized protein</fullName>
    </submittedName>
</protein>
<dbReference type="AlphaFoldDB" id="A0A3P6ENQ2"/>
<reference evidence="2" key="1">
    <citation type="submission" date="2018-11" db="EMBL/GenBank/DDBJ databases">
        <authorList>
            <consortium name="Genoscope - CEA"/>
            <person name="William W."/>
        </authorList>
    </citation>
    <scope>NUCLEOTIDE SEQUENCE</scope>
</reference>
<sequence length="208" mass="21616">MSAQSFMVGSMRIYPNPTGVTFRFPCDCSIQTICNPSCGGSLGLFVTPPGFVGLEEGSDGHTGCKDLVSNESDQARVGSMITRSFTAPQNLSNTNVYVPPHIRSQRATLASSVKHPLASSVKHPLASSVKHPLASSVKHPLASSGKHPLASSGKKDPLASSGKKDPLESSGKKDPQKATISGAFKDPVASSGKDPVAYSGKHPGESSE</sequence>
<accession>A0A3P6ENQ2</accession>
<organism evidence="2">
    <name type="scientific">Brassica oleracea</name>
    <name type="common">Wild cabbage</name>
    <dbReference type="NCBI Taxonomy" id="3712"/>
    <lineage>
        <taxon>Eukaryota</taxon>
        <taxon>Viridiplantae</taxon>
        <taxon>Streptophyta</taxon>
        <taxon>Embryophyta</taxon>
        <taxon>Tracheophyta</taxon>
        <taxon>Spermatophyta</taxon>
        <taxon>Magnoliopsida</taxon>
        <taxon>eudicotyledons</taxon>
        <taxon>Gunneridae</taxon>
        <taxon>Pentapetalae</taxon>
        <taxon>rosids</taxon>
        <taxon>malvids</taxon>
        <taxon>Brassicales</taxon>
        <taxon>Brassicaceae</taxon>
        <taxon>Brassiceae</taxon>
        <taxon>Brassica</taxon>
    </lineage>
</organism>